<evidence type="ECO:0000259" key="12">
    <source>
        <dbReference type="PROSITE" id="PS52053"/>
    </source>
</evidence>
<keyword evidence="14" id="KW-1185">Reference proteome</keyword>
<dbReference type="RefSeq" id="WP_194845649.1">
    <property type="nucleotide sequence ID" value="NZ_CP075585.1"/>
</dbReference>
<keyword evidence="11" id="KW-0812">Transmembrane</keyword>
<dbReference type="InterPro" id="IPR032675">
    <property type="entry name" value="LRR_dom_sf"/>
</dbReference>
<dbReference type="PANTHER" id="PTHR47114">
    <property type="match status" value="1"/>
</dbReference>
<dbReference type="Gene3D" id="3.80.10.10">
    <property type="entry name" value="Ribonuclease Inhibitor"/>
    <property type="match status" value="2"/>
</dbReference>
<reference evidence="13 14" key="1">
    <citation type="submission" date="2021-05" db="EMBL/GenBank/DDBJ databases">
        <title>Ecology and evolution of chlamydial symbionts of arthropods.</title>
        <authorList>
            <person name="Halter T."/>
            <person name="Sixt B.S."/>
            <person name="Toenshoff E.R."/>
            <person name="Koestlbacher S."/>
            <person name="Schulz F."/>
            <person name="Kostanjsek R."/>
            <person name="Collingro A."/>
            <person name="Hendrickx F."/>
            <person name="Horn M."/>
        </authorList>
    </citation>
    <scope>NUCLEOTIDE SEQUENCE [LARGE SCALE GENOMIC DNA]</scope>
    <source>
        <strain evidence="13 14">15C</strain>
    </source>
</reference>
<evidence type="ECO:0000256" key="2">
    <source>
        <dbReference type="ARBA" id="ARBA00004613"/>
    </source>
</evidence>
<evidence type="ECO:0000256" key="3">
    <source>
        <dbReference type="ARBA" id="ARBA00009868"/>
    </source>
</evidence>
<dbReference type="PROSITE" id="PS52053">
    <property type="entry name" value="NEL"/>
    <property type="match status" value="1"/>
</dbReference>
<evidence type="ECO:0000256" key="11">
    <source>
        <dbReference type="SAM" id="Phobius"/>
    </source>
</evidence>
<keyword evidence="5" id="KW-0433">Leucine-rich repeat</keyword>
<evidence type="ECO:0000256" key="5">
    <source>
        <dbReference type="ARBA" id="ARBA00022614"/>
    </source>
</evidence>
<dbReference type="SUPFAM" id="SSF52058">
    <property type="entry name" value="L domain-like"/>
    <property type="match status" value="2"/>
</dbReference>
<dbReference type="Pfam" id="PF13855">
    <property type="entry name" value="LRR_8"/>
    <property type="match status" value="3"/>
</dbReference>
<dbReference type="EMBL" id="CP075585">
    <property type="protein sequence ID" value="QZA58766.1"/>
    <property type="molecule type" value="Genomic_DNA"/>
</dbReference>
<dbReference type="InterPro" id="IPR001611">
    <property type="entry name" value="Leu-rich_rpt"/>
</dbReference>
<dbReference type="Gene3D" id="1.20.58.360">
    <property type="entry name" value="Shigella T3SS effector IpaH defines"/>
    <property type="match status" value="1"/>
</dbReference>
<keyword evidence="9" id="KW-0832">Ubl conjugation</keyword>
<evidence type="ECO:0000256" key="9">
    <source>
        <dbReference type="ARBA" id="ARBA00022843"/>
    </source>
</evidence>
<keyword evidence="8" id="KW-0833">Ubl conjugation pathway</keyword>
<keyword evidence="11" id="KW-0472">Membrane</keyword>
<feature type="domain" description="NEL" evidence="12">
    <location>
        <begin position="547"/>
        <end position="811"/>
    </location>
</feature>
<feature type="transmembrane region" description="Helical" evidence="11">
    <location>
        <begin position="24"/>
        <end position="44"/>
    </location>
</feature>
<sequence length="811" mass="92031">MTINRIAPVHINQRIIDKRIHDKHCVLTSIVGTLVAASGGVTILAASSSLLTTAGAVAIAAGGVLSAITLIRHCFVTHRNTEIEEKAKFQVAAILQQWKNEIPLEESRIHAKNRILNFLKNKENTLNLSTLKLSSLPEIFHYPCFHKLTGTLDLSFNNFKTLSETMHLTRLTFLDLYGNELETLPNMSGMQELKILDLSFNNFKTLSETMHLSKLTFLNLSKNELETLPNMSGMQELKILDLSKNRLQILSDTINTLSKLTFLNLFKNELETLPNMSGMQGLKTLDLSKNSFQIFPDTINSLSKLTFLNLSKNELETLPDMSGMQELKILDLSKNRLRIFPDTINTLSKLISLNLSRNELETLPNMSGMQGLKTLDLSKNSFQIFPDTINSLSKLTFLNLSRNELETLPNMSGMKELKTLNLSKNKLRVLSDTINSLSKLICLNLFKNELETLPNMSGMKELEVLDLSNNKLITLPYTIAAFPLLESLNLDNNSTLSGIPMEILDLPRTCYISLEGCNFSLDILARLRRIATNSAYRGPSISYSIVDRTRKKESSIEESLATLHRITEKNSIELFHLEKTEELRSWLHRLSDIADFQKGGYLQKALATKVLDYLIQANDNQEFHKVFYTVIQDAATTCGDRVTLSILHLGVAYRLAKISLKEMKELADFLKGLWAINILEDVARKKIPALPFFDEVEVYLGYPIQLKEALNLPIDAQEMLYFDCSALTSKDLQEAKTFVLSKQENQKEYFDFLINHDKWIEALASNHQEEYQNILDERIEAAGLKNPNYVAIEQKFKQQLEELTRRVLSKL</sequence>
<dbReference type="PROSITE" id="PS51450">
    <property type="entry name" value="LRR"/>
    <property type="match status" value="8"/>
</dbReference>
<dbReference type="PRINTS" id="PR00019">
    <property type="entry name" value="LEURICHRPT"/>
</dbReference>
<comment type="subcellular location">
    <subcellularLocation>
        <location evidence="1">Host cytoplasm</location>
    </subcellularLocation>
    <subcellularLocation>
        <location evidence="2">Secreted</location>
    </subcellularLocation>
</comment>
<protein>
    <submittedName>
        <fullName evidence="13">Leucine rich repeat</fullName>
    </submittedName>
</protein>
<evidence type="ECO:0000256" key="6">
    <source>
        <dbReference type="ARBA" id="ARBA00022679"/>
    </source>
</evidence>
<evidence type="ECO:0000256" key="4">
    <source>
        <dbReference type="ARBA" id="ARBA00022525"/>
    </source>
</evidence>
<organism evidence="13 14">
    <name type="scientific">Candidatus Rhabdochlamydia porcellionis</name>
    <dbReference type="NCBI Taxonomy" id="225148"/>
    <lineage>
        <taxon>Bacteria</taxon>
        <taxon>Pseudomonadati</taxon>
        <taxon>Chlamydiota</taxon>
        <taxon>Chlamydiia</taxon>
        <taxon>Parachlamydiales</taxon>
        <taxon>Candidatus Rhabdochlamydiaceae</taxon>
        <taxon>Candidatus Rhabdochlamydia</taxon>
    </lineage>
</organism>
<evidence type="ECO:0000313" key="14">
    <source>
        <dbReference type="Proteomes" id="UP000822862"/>
    </source>
</evidence>
<keyword evidence="6" id="KW-0808">Transferase</keyword>
<gene>
    <name evidence="13" type="ORF">RHAB15C_0000645</name>
</gene>
<evidence type="ECO:0000313" key="13">
    <source>
        <dbReference type="EMBL" id="QZA58766.1"/>
    </source>
</evidence>
<dbReference type="InterPro" id="IPR003591">
    <property type="entry name" value="Leu-rich_rpt_typical-subtyp"/>
</dbReference>
<dbReference type="Pfam" id="PF14496">
    <property type="entry name" value="NEL"/>
    <property type="match status" value="1"/>
</dbReference>
<name>A0ABX8Z3W8_9BACT</name>
<evidence type="ECO:0000256" key="7">
    <source>
        <dbReference type="ARBA" id="ARBA00022737"/>
    </source>
</evidence>
<dbReference type="InterPro" id="IPR051071">
    <property type="entry name" value="LRR-bact_E3_ubiq_ligases"/>
</dbReference>
<dbReference type="SMART" id="SM00364">
    <property type="entry name" value="LRR_BAC"/>
    <property type="match status" value="14"/>
</dbReference>
<proteinExistence type="inferred from homology"/>
<dbReference type="Proteomes" id="UP000822862">
    <property type="component" value="Chromosome"/>
</dbReference>
<keyword evidence="10" id="KW-1035">Host cytoplasm</keyword>
<dbReference type="SMART" id="SM00365">
    <property type="entry name" value="LRR_SD22"/>
    <property type="match status" value="10"/>
</dbReference>
<evidence type="ECO:0000256" key="8">
    <source>
        <dbReference type="ARBA" id="ARBA00022786"/>
    </source>
</evidence>
<evidence type="ECO:0000256" key="10">
    <source>
        <dbReference type="ARBA" id="ARBA00023200"/>
    </source>
</evidence>
<accession>A0ABX8Z3W8</accession>
<keyword evidence="7" id="KW-0677">Repeat</keyword>
<dbReference type="PANTHER" id="PTHR47114:SF2">
    <property type="entry name" value="OLIGODENDROCYTE-MYELIN GLYCOPROTEIN"/>
    <property type="match status" value="1"/>
</dbReference>
<evidence type="ECO:0000256" key="1">
    <source>
        <dbReference type="ARBA" id="ARBA00004192"/>
    </source>
</evidence>
<dbReference type="InterPro" id="IPR029487">
    <property type="entry name" value="NEL_dom"/>
</dbReference>
<dbReference type="SMART" id="SM00369">
    <property type="entry name" value="LRR_TYP"/>
    <property type="match status" value="13"/>
</dbReference>
<keyword evidence="4" id="KW-0964">Secreted</keyword>
<comment type="similarity">
    <text evidence="3">Belongs to the LRR-containing bacterial E3 ligase family.</text>
</comment>
<keyword evidence="11" id="KW-1133">Transmembrane helix</keyword>